<feature type="chain" id="PRO_5037095001" evidence="1">
    <location>
        <begin position="23"/>
        <end position="264"/>
    </location>
</feature>
<evidence type="ECO:0000313" key="3">
    <source>
        <dbReference type="Proteomes" id="UP000651057"/>
    </source>
</evidence>
<dbReference type="EMBL" id="JAERQJ010000006">
    <property type="protein sequence ID" value="MBL0684953.1"/>
    <property type="molecule type" value="Genomic_DNA"/>
</dbReference>
<evidence type="ECO:0000256" key="1">
    <source>
        <dbReference type="SAM" id="SignalP"/>
    </source>
</evidence>
<dbReference type="AlphaFoldDB" id="A0A936ZZQ7"/>
<dbReference type="InterPro" id="IPR025737">
    <property type="entry name" value="FApF"/>
</dbReference>
<dbReference type="RefSeq" id="WP_201922262.1">
    <property type="nucleotide sequence ID" value="NZ_BAABAX010000014.1"/>
</dbReference>
<proteinExistence type="predicted"/>
<feature type="signal peptide" evidence="1">
    <location>
        <begin position="1"/>
        <end position="22"/>
    </location>
</feature>
<dbReference type="Pfam" id="PF13557">
    <property type="entry name" value="Phenol_MetA_deg"/>
    <property type="match status" value="1"/>
</dbReference>
<dbReference type="Proteomes" id="UP000651057">
    <property type="component" value="Unassembled WGS sequence"/>
</dbReference>
<organism evidence="2 3">
    <name type="scientific">Aquimarina mytili</name>
    <dbReference type="NCBI Taxonomy" id="874423"/>
    <lineage>
        <taxon>Bacteria</taxon>
        <taxon>Pseudomonadati</taxon>
        <taxon>Bacteroidota</taxon>
        <taxon>Flavobacteriia</taxon>
        <taxon>Flavobacteriales</taxon>
        <taxon>Flavobacteriaceae</taxon>
        <taxon>Aquimarina</taxon>
    </lineage>
</organism>
<evidence type="ECO:0000313" key="2">
    <source>
        <dbReference type="EMBL" id="MBL0684953.1"/>
    </source>
</evidence>
<keyword evidence="1" id="KW-0732">Signal</keyword>
<sequence>MQLRRIILLTFLSYLTFNSIFSQEKTNPGTLVTDRPDQTESPTVVPKGYLQIETGAFYEDLGEDIVKEKATTFNTTLLRYGLLDNLELRVGWDFTEIKTERNGIEDANVASGLSPLLLGAKIGITEEKGLLPEIGFLGHLYLPFSASGDFKPETTGVDFRFSFAHTLSEKSSLSYNLGAAWGDDSPEAAYVYTFVYGYSITNNFGIYAELYGDLPEDSSANHLWDAGFTYLLSDSIQLDATVGSGITEGQNLLLSAGISIRLPN</sequence>
<gene>
    <name evidence="2" type="ORF">JJQ60_15595</name>
</gene>
<keyword evidence="3" id="KW-1185">Reference proteome</keyword>
<comment type="caution">
    <text evidence="2">The sequence shown here is derived from an EMBL/GenBank/DDBJ whole genome shotgun (WGS) entry which is preliminary data.</text>
</comment>
<protein>
    <submittedName>
        <fullName evidence="2">Transporter</fullName>
    </submittedName>
</protein>
<name>A0A936ZZQ7_9FLAO</name>
<reference evidence="2" key="1">
    <citation type="submission" date="2021-01" db="EMBL/GenBank/DDBJ databases">
        <authorList>
            <person name="Zhong Y.L."/>
        </authorList>
    </citation>
    <scope>NUCLEOTIDE SEQUENCE</scope>
    <source>
        <strain evidence="2">KCTC 23302</strain>
    </source>
</reference>
<accession>A0A936ZZQ7</accession>